<accession>A0A532VB11</accession>
<feature type="domain" description="POTRA" evidence="9">
    <location>
        <begin position="251"/>
        <end position="327"/>
    </location>
</feature>
<dbReference type="PANTHER" id="PTHR12815:SF47">
    <property type="entry name" value="TRANSLOCATION AND ASSEMBLY MODULE SUBUNIT TAMA"/>
    <property type="match status" value="1"/>
</dbReference>
<keyword evidence="5" id="KW-0677">Repeat</keyword>
<evidence type="ECO:0000256" key="5">
    <source>
        <dbReference type="ARBA" id="ARBA00022737"/>
    </source>
</evidence>
<protein>
    <recommendedName>
        <fullName evidence="8">Outer membrane protein assembly factor BamA</fullName>
    </recommendedName>
</protein>
<keyword evidence="7" id="KW-0998">Cell outer membrane</keyword>
<evidence type="ECO:0000313" key="10">
    <source>
        <dbReference type="EMBL" id="TKJ44393.1"/>
    </source>
</evidence>
<dbReference type="PROSITE" id="PS51779">
    <property type="entry name" value="POTRA"/>
    <property type="match status" value="3"/>
</dbReference>
<feature type="domain" description="POTRA" evidence="9">
    <location>
        <begin position="164"/>
        <end position="248"/>
    </location>
</feature>
<dbReference type="NCBIfam" id="TIGR03303">
    <property type="entry name" value="OM_YaeT"/>
    <property type="match status" value="1"/>
</dbReference>
<evidence type="ECO:0000256" key="1">
    <source>
        <dbReference type="ARBA" id="ARBA00004370"/>
    </source>
</evidence>
<evidence type="ECO:0000256" key="7">
    <source>
        <dbReference type="ARBA" id="ARBA00023237"/>
    </source>
</evidence>
<dbReference type="Gene3D" id="2.40.160.50">
    <property type="entry name" value="membrane protein fhac: a member of the omp85/tpsb transporter family"/>
    <property type="match status" value="1"/>
</dbReference>
<comment type="subcellular location">
    <subcellularLocation>
        <location evidence="1">Membrane</location>
    </subcellularLocation>
</comment>
<keyword evidence="6" id="KW-0472">Membrane</keyword>
<evidence type="ECO:0000256" key="6">
    <source>
        <dbReference type="ARBA" id="ARBA00023136"/>
    </source>
</evidence>
<keyword evidence="4" id="KW-0732">Signal</keyword>
<dbReference type="InterPro" id="IPR010827">
    <property type="entry name" value="BamA/TamA_POTRA"/>
</dbReference>
<dbReference type="Pfam" id="PF01103">
    <property type="entry name" value="Omp85"/>
    <property type="match status" value="1"/>
</dbReference>
<keyword evidence="3" id="KW-0812">Transmembrane</keyword>
<comment type="caution">
    <text evidence="10">The sequence shown here is derived from an EMBL/GenBank/DDBJ whole genome shotgun (WGS) entry which is preliminary data.</text>
</comment>
<evidence type="ECO:0000256" key="4">
    <source>
        <dbReference type="ARBA" id="ARBA00022729"/>
    </source>
</evidence>
<organism evidence="10 11">
    <name type="scientific">candidate division TA06 bacterium B3_TA06</name>
    <dbReference type="NCBI Taxonomy" id="2012487"/>
    <lineage>
        <taxon>Bacteria</taxon>
        <taxon>Bacteria division TA06</taxon>
    </lineage>
</organism>
<evidence type="ECO:0000256" key="8">
    <source>
        <dbReference type="NCBIfam" id="TIGR03303"/>
    </source>
</evidence>
<reference evidence="10 11" key="1">
    <citation type="submission" date="2017-06" db="EMBL/GenBank/DDBJ databases">
        <title>Novel microbial phyla capable of carbon fixation and sulfur reduction in deep-sea sediments.</title>
        <authorList>
            <person name="Huang J."/>
            <person name="Baker B."/>
            <person name="Wang Y."/>
        </authorList>
    </citation>
    <scope>NUCLEOTIDE SEQUENCE [LARGE SCALE GENOMIC DNA]</scope>
    <source>
        <strain evidence="10">B3_TA06</strain>
    </source>
</reference>
<dbReference type="InterPro" id="IPR000184">
    <property type="entry name" value="Bac_surfAg_D15"/>
</dbReference>
<proteinExistence type="predicted"/>
<dbReference type="GO" id="GO:0071709">
    <property type="term" value="P:membrane assembly"/>
    <property type="evidence" value="ECO:0007669"/>
    <property type="project" value="InterPro"/>
</dbReference>
<dbReference type="AlphaFoldDB" id="A0A532VB11"/>
<dbReference type="EMBL" id="NJBO01000001">
    <property type="protein sequence ID" value="TKJ44393.1"/>
    <property type="molecule type" value="Genomic_DNA"/>
</dbReference>
<sequence length="752" mass="84807">MNLLLILGLVALPIGEVRVLPSGVDANLIISLAELNPDMPYSDELASKAVRRLYSTGYFDYVAVDTTLLEEKVQVTIQVEQPPRLERIDIVGNRRLKTKAILKELEADSGTVLTARQLFDWERKIREQYKKKNYLLAKVSTKLIEGERPGYAVARIEIEEGRGVKISSISFEGNENVSEQKLKRKMKNRSRWFIIRSGRFDEKKFKEDIERIEAYYHDRGWIDSEVTETDLPIDSLGNLDIVMHIDEGRRYYTGNYSFDGREVIAESTLTKAVVLEEAKPYSLTRAQVSLERIRRAYWEQGYIYAVVDPLESLREDTVDVLYRIREGEPARVRRVVIGGNRSVRENVIRRQIILLPGSIFKYSKVERSQRNIFNLALFSDVRFYPEPLEEGEPDIDLVFVVEEKQSGQIGAGVTFNASEGITGYVKIAHPNVFGGAENGRLLFEKGTKKTQASIGLTEPWLFDTPILLGGDLYYTTRQYDLRDAQATAYNKRSLGGSVQTSTPLPLDYTRGGVTLRVERVFIDSVRNHPFPSDPILGFDPASYPKTTISATFGLVRDSRDYFINPSSGSYFSESIEFAGGPLGGDINFIKEILDVHIHFPIAWERRIVLTQKMRLGYVTGYTAADTVPLYERFRPGGTSYDGFVRGYDDLSLGTVSGGALLGGRAMTVFNTELKVKVIPQLALIAFFDAGNAWERIDQVNLSELKKGVGAGIRFEIPFMGVLGFDAGFGLDYPKGTTFSQAFRPHFQISRTF</sequence>
<dbReference type="Pfam" id="PF07244">
    <property type="entry name" value="POTRA"/>
    <property type="match status" value="4"/>
</dbReference>
<name>A0A532VB11_UNCT6</name>
<dbReference type="InterPro" id="IPR039910">
    <property type="entry name" value="D15-like"/>
</dbReference>
<evidence type="ECO:0000259" key="9">
    <source>
        <dbReference type="PROSITE" id="PS51779"/>
    </source>
</evidence>
<dbReference type="GO" id="GO:0009279">
    <property type="term" value="C:cell outer membrane"/>
    <property type="evidence" value="ECO:0007669"/>
    <property type="project" value="UniProtKB-UniRule"/>
</dbReference>
<evidence type="ECO:0000256" key="3">
    <source>
        <dbReference type="ARBA" id="ARBA00022692"/>
    </source>
</evidence>
<dbReference type="InterPro" id="IPR034746">
    <property type="entry name" value="POTRA"/>
</dbReference>
<evidence type="ECO:0000313" key="11">
    <source>
        <dbReference type="Proteomes" id="UP000317778"/>
    </source>
</evidence>
<dbReference type="PANTHER" id="PTHR12815">
    <property type="entry name" value="SORTING AND ASSEMBLY MACHINERY SAMM50 PROTEIN FAMILY MEMBER"/>
    <property type="match status" value="1"/>
</dbReference>
<gene>
    <name evidence="10" type="primary">bamA</name>
    <name evidence="10" type="ORF">CEE36_01230</name>
</gene>
<feature type="domain" description="POTRA" evidence="9">
    <location>
        <begin position="330"/>
        <end position="404"/>
    </location>
</feature>
<evidence type="ECO:0000256" key="2">
    <source>
        <dbReference type="ARBA" id="ARBA00022452"/>
    </source>
</evidence>
<dbReference type="Proteomes" id="UP000317778">
    <property type="component" value="Unassembled WGS sequence"/>
</dbReference>
<dbReference type="PIRSF" id="PIRSF006076">
    <property type="entry name" value="OM_assembly_OMP85"/>
    <property type="match status" value="1"/>
</dbReference>
<keyword evidence="2" id="KW-1134">Transmembrane beta strand</keyword>
<dbReference type="InterPro" id="IPR023707">
    <property type="entry name" value="OM_assembly_BamA"/>
</dbReference>
<dbReference type="Gene3D" id="3.10.20.310">
    <property type="entry name" value="membrane protein fhac"/>
    <property type="match status" value="5"/>
</dbReference>